<reference evidence="1 2" key="1">
    <citation type="submission" date="2017-03" db="EMBL/GenBank/DDBJ databases">
        <title>Genome analysis of Rhizobial strains effectives or ineffectives for nitrogen fixation isolated from bean seeds.</title>
        <authorList>
            <person name="Peralta H."/>
            <person name="Aguilar-Vera A."/>
            <person name="Mora Y."/>
            <person name="Vargas-Lagunas C."/>
            <person name="Girard L."/>
            <person name="Mora J."/>
        </authorList>
    </citation>
    <scope>NUCLEOTIDE SEQUENCE [LARGE SCALE GENOMIC DNA]</scope>
    <source>
        <strain evidence="1 2">CCGM3</strain>
    </source>
</reference>
<dbReference type="AlphaFoldDB" id="A0A370KED3"/>
<comment type="caution">
    <text evidence="1">The sequence shown here is derived from an EMBL/GenBank/DDBJ whole genome shotgun (WGS) entry which is preliminary data.</text>
</comment>
<evidence type="ECO:0000313" key="1">
    <source>
        <dbReference type="EMBL" id="RDJ02011.1"/>
    </source>
</evidence>
<name>A0A370KED3_9HYPH</name>
<organism evidence="1 2">
    <name type="scientific">Rhizobium grahamii</name>
    <dbReference type="NCBI Taxonomy" id="1120045"/>
    <lineage>
        <taxon>Bacteria</taxon>
        <taxon>Pseudomonadati</taxon>
        <taxon>Pseudomonadota</taxon>
        <taxon>Alphaproteobacteria</taxon>
        <taxon>Hyphomicrobiales</taxon>
        <taxon>Rhizobiaceae</taxon>
        <taxon>Rhizobium/Agrobacterium group</taxon>
        <taxon>Rhizobium</taxon>
    </lineage>
</organism>
<protein>
    <submittedName>
        <fullName evidence="1">Uncharacterized protein</fullName>
    </submittedName>
</protein>
<dbReference type="Proteomes" id="UP000254939">
    <property type="component" value="Unassembled WGS sequence"/>
</dbReference>
<proteinExistence type="predicted"/>
<gene>
    <name evidence="1" type="ORF">B5K06_33105</name>
</gene>
<dbReference type="EMBL" id="NAAC01000049">
    <property type="protein sequence ID" value="RDJ02011.1"/>
    <property type="molecule type" value="Genomic_DNA"/>
</dbReference>
<accession>A0A370KED3</accession>
<evidence type="ECO:0000313" key="2">
    <source>
        <dbReference type="Proteomes" id="UP000254939"/>
    </source>
</evidence>
<sequence>MSRIHIGAAALPARGKAATEEPGSAAPLRLSNVATKSWLSQGWVRQALFPEALPPEHWPVLQGGRANRCSISSIGLPEAPDRSSLFLRGQ</sequence>